<dbReference type="Pfam" id="PF06985">
    <property type="entry name" value="HET"/>
    <property type="match status" value="1"/>
</dbReference>
<gene>
    <name evidence="2" type="ORF">FB567DRAFT_633513</name>
</gene>
<reference evidence="2" key="1">
    <citation type="journal article" date="2021" name="Nat. Commun.">
        <title>Genetic determinants of endophytism in the Arabidopsis root mycobiome.</title>
        <authorList>
            <person name="Mesny F."/>
            <person name="Miyauchi S."/>
            <person name="Thiergart T."/>
            <person name="Pickel B."/>
            <person name="Atanasova L."/>
            <person name="Karlsson M."/>
            <person name="Huettel B."/>
            <person name="Barry K.W."/>
            <person name="Haridas S."/>
            <person name="Chen C."/>
            <person name="Bauer D."/>
            <person name="Andreopoulos W."/>
            <person name="Pangilinan J."/>
            <person name="LaButti K."/>
            <person name="Riley R."/>
            <person name="Lipzen A."/>
            <person name="Clum A."/>
            <person name="Drula E."/>
            <person name="Henrissat B."/>
            <person name="Kohler A."/>
            <person name="Grigoriev I.V."/>
            <person name="Martin F.M."/>
            <person name="Hacquard S."/>
        </authorList>
    </citation>
    <scope>NUCLEOTIDE SEQUENCE</scope>
    <source>
        <strain evidence="2">MPI-SDFR-AT-0120</strain>
    </source>
</reference>
<name>A0A8K0VTE9_9PLEO</name>
<dbReference type="PANTHER" id="PTHR24148:SF73">
    <property type="entry name" value="HET DOMAIN PROTEIN (AFU_ORTHOLOGUE AFUA_8G01020)"/>
    <property type="match status" value="1"/>
</dbReference>
<dbReference type="InterPro" id="IPR052895">
    <property type="entry name" value="HetReg/Transcr_Mod"/>
</dbReference>
<dbReference type="Proteomes" id="UP000813461">
    <property type="component" value="Unassembled WGS sequence"/>
</dbReference>
<feature type="domain" description="Heterokaryon incompatibility" evidence="1">
    <location>
        <begin position="91"/>
        <end position="234"/>
    </location>
</feature>
<dbReference type="AlphaFoldDB" id="A0A8K0VTE9"/>
<evidence type="ECO:0000313" key="3">
    <source>
        <dbReference type="Proteomes" id="UP000813461"/>
    </source>
</evidence>
<organism evidence="2 3">
    <name type="scientific">Paraphoma chrysanthemicola</name>
    <dbReference type="NCBI Taxonomy" id="798071"/>
    <lineage>
        <taxon>Eukaryota</taxon>
        <taxon>Fungi</taxon>
        <taxon>Dikarya</taxon>
        <taxon>Ascomycota</taxon>
        <taxon>Pezizomycotina</taxon>
        <taxon>Dothideomycetes</taxon>
        <taxon>Pleosporomycetidae</taxon>
        <taxon>Pleosporales</taxon>
        <taxon>Pleosporineae</taxon>
        <taxon>Phaeosphaeriaceae</taxon>
        <taxon>Paraphoma</taxon>
    </lineage>
</organism>
<dbReference type="OrthoDB" id="3557394at2759"/>
<dbReference type="PANTHER" id="PTHR24148">
    <property type="entry name" value="ANKYRIN REPEAT DOMAIN-CONTAINING PROTEIN 39 HOMOLOG-RELATED"/>
    <property type="match status" value="1"/>
</dbReference>
<evidence type="ECO:0000259" key="1">
    <source>
        <dbReference type="Pfam" id="PF06985"/>
    </source>
</evidence>
<keyword evidence="3" id="KW-1185">Reference proteome</keyword>
<comment type="caution">
    <text evidence="2">The sequence shown here is derived from an EMBL/GenBank/DDBJ whole genome shotgun (WGS) entry which is preliminary data.</text>
</comment>
<evidence type="ECO:0000313" key="2">
    <source>
        <dbReference type="EMBL" id="KAH7071640.1"/>
    </source>
</evidence>
<proteinExistence type="predicted"/>
<sequence>MFKNDYGRWLSTRKRMAHQCRVHFLAKMWVRSKRLRDLKAFHMRWILRRAARRQRPLDDGEIRLLQLRPGNALSTIICDFLYVDLRFANDYAALSYTWGTAAPSVPILLHGKVTLVSENLFLALLHLRKRQVTLIWVDALCINQEDLAERARQVSHMDQVYKRASLVWVWLGDGDAFSDLAFGEIHHLAQRRDWDGAVPQRVLEEELAQNPQGWGAISELLYRPWFRRMWIIQEVLCARRGTMICGQDTIDMDLFFQVIYSLCKANMLKAVLSLHQNRHELSGGPLAAVSDQLEFFVTAKFDTTDIFAQKEFKKTLLSFMAGTRRAEATNPLDKIYGVFSLASDARSLAYWHSSEGERVWLPFQIDYTLAKEDLFIKITKAILCTSGSLDILRFSKYEPHCERNLPSWVADWATPTSSTAPHYFPLVSIDETENRSWRSMPEACKDPKERLIKTAISHQITRHCRPHVEFGHQNTLTIKGMHLDTIATLSLNTFPQDAALSYFDPDGADVTGTIAKWHRHLEALKLWSEECLQHAQTCHPYPNGESIASALWSTLNGHASRAEDQVPDSCVALPRAIENVQLAAGAVEKQMQSEHVDALSDVLSSVALSTLLECLARLPKMSATCSGQKFATTWGRYMGLMPDGAMVGDWICVVYGCETPVVLRARENGCFVLIGHGELRGFDFDDAVVEATTRRKRAAKDVRKKKGFTTWDEAGRAYYTFLKETREFILM</sequence>
<protein>
    <submittedName>
        <fullName evidence="2">Heterokaryon incompatibility protein-domain-containing protein</fullName>
    </submittedName>
</protein>
<accession>A0A8K0VTE9</accession>
<dbReference type="InterPro" id="IPR010730">
    <property type="entry name" value="HET"/>
</dbReference>
<dbReference type="EMBL" id="JAGMVJ010000024">
    <property type="protein sequence ID" value="KAH7071640.1"/>
    <property type="molecule type" value="Genomic_DNA"/>
</dbReference>